<gene>
    <name evidence="8" type="ordered locus">Ferp_1335</name>
</gene>
<feature type="transmembrane region" description="Helical" evidence="7">
    <location>
        <begin position="40"/>
        <end position="57"/>
    </location>
</feature>
<evidence type="ECO:0000256" key="3">
    <source>
        <dbReference type="ARBA" id="ARBA00022475"/>
    </source>
</evidence>
<protein>
    <recommendedName>
        <fullName evidence="7">Probable membrane transporter protein</fullName>
    </recommendedName>
</protein>
<evidence type="ECO:0000256" key="1">
    <source>
        <dbReference type="ARBA" id="ARBA00004651"/>
    </source>
</evidence>
<reference evidence="9" key="1">
    <citation type="submission" date="2010-02" db="EMBL/GenBank/DDBJ databases">
        <title>Complete sequence of Ferroglobus placidus DSM 10642.</title>
        <authorList>
            <consortium name="US DOE Joint Genome Institute"/>
            <person name="Lucas S."/>
            <person name="Copeland A."/>
            <person name="Lapidus A."/>
            <person name="Cheng J.-F."/>
            <person name="Bruce D."/>
            <person name="Goodwin L."/>
            <person name="Pitluck S."/>
            <person name="Saunders E."/>
            <person name="Brettin T."/>
            <person name="Detter J.C."/>
            <person name="Han C."/>
            <person name="Tapia R."/>
            <person name="Larimer F."/>
            <person name="Land M."/>
            <person name="Hauser L."/>
            <person name="Kyrpides N."/>
            <person name="Ivanova N."/>
            <person name="Holmes D."/>
            <person name="Lovley D."/>
            <person name="Kyrpides N."/>
            <person name="Anderson I.J."/>
            <person name="Woyke T."/>
        </authorList>
    </citation>
    <scope>NUCLEOTIDE SEQUENCE [LARGE SCALE GENOMIC DNA]</scope>
    <source>
        <strain evidence="9">DSM 10642 / AEDII12DO</strain>
    </source>
</reference>
<feature type="transmembrane region" description="Helical" evidence="7">
    <location>
        <begin position="216"/>
        <end position="233"/>
    </location>
</feature>
<dbReference type="GO" id="GO:0005886">
    <property type="term" value="C:plasma membrane"/>
    <property type="evidence" value="ECO:0007669"/>
    <property type="project" value="UniProtKB-SubCell"/>
</dbReference>
<evidence type="ECO:0000256" key="5">
    <source>
        <dbReference type="ARBA" id="ARBA00022989"/>
    </source>
</evidence>
<comment type="subcellular location">
    <subcellularLocation>
        <location evidence="1 7">Cell membrane</location>
        <topology evidence="1 7">Multi-pass membrane protein</topology>
    </subcellularLocation>
</comment>
<name>D3RYC4_FERPA</name>
<dbReference type="Proteomes" id="UP000002613">
    <property type="component" value="Chromosome"/>
</dbReference>
<keyword evidence="5 7" id="KW-1133">Transmembrane helix</keyword>
<evidence type="ECO:0000256" key="4">
    <source>
        <dbReference type="ARBA" id="ARBA00022692"/>
    </source>
</evidence>
<keyword evidence="2" id="KW-0813">Transport</keyword>
<dbReference type="EMBL" id="CP001899">
    <property type="protein sequence ID" value="ADC65487.1"/>
    <property type="molecule type" value="Genomic_DNA"/>
</dbReference>
<keyword evidence="3 7" id="KW-1003">Cell membrane</keyword>
<keyword evidence="9" id="KW-1185">Reference proteome</keyword>
<feature type="transmembrane region" description="Helical" evidence="7">
    <location>
        <begin position="160"/>
        <end position="180"/>
    </location>
</feature>
<dbReference type="AlphaFoldDB" id="D3RYC4"/>
<accession>D3RYC4</accession>
<evidence type="ECO:0000313" key="8">
    <source>
        <dbReference type="EMBL" id="ADC65487.1"/>
    </source>
</evidence>
<organism evidence="8 9">
    <name type="scientific">Ferroglobus placidus (strain DSM 10642 / AEDII12DO)</name>
    <dbReference type="NCBI Taxonomy" id="589924"/>
    <lineage>
        <taxon>Archaea</taxon>
        <taxon>Methanobacteriati</taxon>
        <taxon>Methanobacteriota</taxon>
        <taxon>Archaeoglobi</taxon>
        <taxon>Archaeoglobales</taxon>
        <taxon>Archaeoglobaceae</taxon>
        <taxon>Ferroglobus</taxon>
    </lineage>
</organism>
<dbReference type="KEGG" id="fpl:Ferp_1335"/>
<dbReference type="eggNOG" id="arCOG05628">
    <property type="taxonomic scope" value="Archaea"/>
</dbReference>
<feature type="transmembrane region" description="Helical" evidence="7">
    <location>
        <begin position="121"/>
        <end position="148"/>
    </location>
</feature>
<feature type="transmembrane region" description="Helical" evidence="7">
    <location>
        <begin position="69"/>
        <end position="84"/>
    </location>
</feature>
<evidence type="ECO:0000256" key="7">
    <source>
        <dbReference type="RuleBase" id="RU363041"/>
    </source>
</evidence>
<feature type="transmembrane region" description="Helical" evidence="7">
    <location>
        <begin position="91"/>
        <end position="109"/>
    </location>
</feature>
<feature type="transmembrane region" description="Helical" evidence="7">
    <location>
        <begin position="6"/>
        <end position="28"/>
    </location>
</feature>
<evidence type="ECO:0000256" key="2">
    <source>
        <dbReference type="ARBA" id="ARBA00022448"/>
    </source>
</evidence>
<feature type="transmembrane region" description="Helical" evidence="7">
    <location>
        <begin position="186"/>
        <end position="204"/>
    </location>
</feature>
<dbReference type="PANTHER" id="PTHR30269">
    <property type="entry name" value="TRANSMEMBRANE PROTEIN YFCA"/>
    <property type="match status" value="1"/>
</dbReference>
<dbReference type="RefSeq" id="WP_012965830.1">
    <property type="nucleotide sequence ID" value="NC_013849.1"/>
</dbReference>
<comment type="similarity">
    <text evidence="7">Belongs to the 4-toluene sulfonate uptake permease (TSUP) (TC 2.A.102) family.</text>
</comment>
<keyword evidence="6 7" id="KW-0472">Membrane</keyword>
<evidence type="ECO:0000313" key="9">
    <source>
        <dbReference type="Proteomes" id="UP000002613"/>
    </source>
</evidence>
<dbReference type="OrthoDB" id="385393at2157"/>
<dbReference type="Pfam" id="PF01925">
    <property type="entry name" value="TauE"/>
    <property type="match status" value="1"/>
</dbReference>
<evidence type="ECO:0000256" key="6">
    <source>
        <dbReference type="ARBA" id="ARBA00023136"/>
    </source>
</evidence>
<dbReference type="InterPro" id="IPR052017">
    <property type="entry name" value="TSUP"/>
</dbReference>
<keyword evidence="4 7" id="KW-0812">Transmembrane</keyword>
<dbReference type="STRING" id="589924.Ferp_1335"/>
<dbReference type="InterPro" id="IPR002781">
    <property type="entry name" value="TM_pro_TauE-like"/>
</dbReference>
<proteinExistence type="inferred from homology"/>
<sequence>MDILLLIFLVFFAYVVRTLTGFGSVVLLSPILSSIFGPKNAVILVVLMESFISIIFAVKERLNFDLKEVYFGSFVGALIGYFFFESLSERELGIAIGLSLIVLSLALIFDVKYRVREEKPLFFFSGFLSGSLGVLSGVTGPQVVIALVNQGYDSKFVRRFMISYLSVVYATILTIFIFSGHVSYSILSKFLVCIPSIALAYFFGKRIVLKIDSKKLEKVILIVVLISSLSLILKYL</sequence>
<dbReference type="GeneID" id="8778851"/>
<dbReference type="PaxDb" id="589924-Ferp_1335"/>
<dbReference type="HOGENOM" id="CLU_054750_5_2_2"/>
<reference evidence="8 9" key="2">
    <citation type="journal article" date="2011" name="Stand. Genomic Sci.">
        <title>Complete genome sequence of Ferroglobus placidus AEDII12DO.</title>
        <authorList>
            <person name="Anderson I."/>
            <person name="Risso C."/>
            <person name="Holmes D."/>
            <person name="Lucas S."/>
            <person name="Copeland A."/>
            <person name="Lapidus A."/>
            <person name="Cheng J.F."/>
            <person name="Bruce D."/>
            <person name="Goodwin L."/>
            <person name="Pitluck S."/>
            <person name="Saunders E."/>
            <person name="Brettin T."/>
            <person name="Detter J.C."/>
            <person name="Han C."/>
            <person name="Tapia R."/>
            <person name="Larimer F."/>
            <person name="Land M."/>
            <person name="Hauser L."/>
            <person name="Woyke T."/>
            <person name="Lovley D."/>
            <person name="Kyrpides N."/>
            <person name="Ivanova N."/>
        </authorList>
    </citation>
    <scope>NUCLEOTIDE SEQUENCE [LARGE SCALE GENOMIC DNA]</scope>
    <source>
        <strain evidence="9">DSM 10642 / AEDII12DO</strain>
    </source>
</reference>
<dbReference type="PANTHER" id="PTHR30269:SF37">
    <property type="entry name" value="MEMBRANE TRANSPORTER PROTEIN"/>
    <property type="match status" value="1"/>
</dbReference>